<comment type="caution">
    <text evidence="10">The sequence shown here is derived from an EMBL/GenBank/DDBJ whole genome shotgun (WGS) entry which is preliminary data.</text>
</comment>
<dbReference type="InterPro" id="IPR020846">
    <property type="entry name" value="MFS_dom"/>
</dbReference>
<reference evidence="10 11" key="2">
    <citation type="journal article" date="2021" name="Int. J. Food Microbiol.">
        <title>Safety demonstration of a microbial species for use in the food chain: Weissella confusa.</title>
        <authorList>
            <person name="Bourdichon F."/>
            <person name="Patrone V."/>
            <person name="Fontana A."/>
            <person name="Milani G."/>
            <person name="Morelli L."/>
        </authorList>
    </citation>
    <scope>NUCLEOTIDE SEQUENCE [LARGE SCALE GENOMIC DNA]</scope>
    <source>
        <strain evidence="9">CCUG 30943</strain>
        <strain evidence="10 11">CCUG 43002</strain>
    </source>
</reference>
<comment type="subcellular location">
    <subcellularLocation>
        <location evidence="1">Cell membrane</location>
        <topology evidence="1">Multi-pass membrane protein</topology>
    </subcellularLocation>
</comment>
<feature type="transmembrane region" description="Helical" evidence="7">
    <location>
        <begin position="376"/>
        <end position="392"/>
    </location>
</feature>
<keyword evidence="6 7" id="KW-0472">Membrane</keyword>
<evidence type="ECO:0000256" key="5">
    <source>
        <dbReference type="ARBA" id="ARBA00022989"/>
    </source>
</evidence>
<keyword evidence="4 7" id="KW-0812">Transmembrane</keyword>
<dbReference type="RefSeq" id="WP_003609367.1">
    <property type="nucleotide sequence ID" value="NZ_ALXH01000026.1"/>
</dbReference>
<feature type="transmembrane region" description="Helical" evidence="7">
    <location>
        <begin position="173"/>
        <end position="191"/>
    </location>
</feature>
<evidence type="ECO:0000256" key="3">
    <source>
        <dbReference type="ARBA" id="ARBA00022475"/>
    </source>
</evidence>
<evidence type="ECO:0000313" key="11">
    <source>
        <dbReference type="Proteomes" id="UP000728106"/>
    </source>
</evidence>
<dbReference type="InterPro" id="IPR011701">
    <property type="entry name" value="MFS"/>
</dbReference>
<feature type="transmembrane region" description="Helical" evidence="7">
    <location>
        <begin position="12"/>
        <end position="32"/>
    </location>
</feature>
<evidence type="ECO:0000313" key="10">
    <source>
        <dbReference type="EMBL" id="MBJ7639133.1"/>
    </source>
</evidence>
<dbReference type="Gene3D" id="1.20.1250.20">
    <property type="entry name" value="MFS general substrate transporter like domains"/>
    <property type="match status" value="1"/>
</dbReference>
<name>A0A0R2F2N8_WEICO</name>
<protein>
    <submittedName>
        <fullName evidence="10">MFS transporter</fullName>
    </submittedName>
</protein>
<feature type="transmembrane region" description="Helical" evidence="7">
    <location>
        <begin position="76"/>
        <end position="96"/>
    </location>
</feature>
<keyword evidence="2" id="KW-0813">Transport</keyword>
<evidence type="ECO:0000313" key="9">
    <source>
        <dbReference type="EMBL" id="MBJ7631925.1"/>
    </source>
</evidence>
<dbReference type="Proteomes" id="UP000728106">
    <property type="component" value="Unassembled WGS sequence"/>
</dbReference>
<dbReference type="CDD" id="cd06173">
    <property type="entry name" value="MFS_MefA_like"/>
    <property type="match status" value="1"/>
</dbReference>
<dbReference type="EMBL" id="JAAOCX010000002">
    <property type="protein sequence ID" value="MBJ7631925.1"/>
    <property type="molecule type" value="Genomic_DNA"/>
</dbReference>
<keyword evidence="5 7" id="KW-1133">Transmembrane helix</keyword>
<feature type="transmembrane region" description="Helical" evidence="7">
    <location>
        <begin position="142"/>
        <end position="167"/>
    </location>
</feature>
<evidence type="ECO:0000256" key="4">
    <source>
        <dbReference type="ARBA" id="ARBA00022692"/>
    </source>
</evidence>
<dbReference type="PANTHER" id="PTHR23513">
    <property type="entry name" value="INTEGRAL MEMBRANE EFFLUX PROTEIN-RELATED"/>
    <property type="match status" value="1"/>
</dbReference>
<keyword evidence="11" id="KW-1185">Reference proteome</keyword>
<organism evidence="10 11">
    <name type="scientific">Weissella confusa</name>
    <name type="common">Lactobacillus confusus</name>
    <dbReference type="NCBI Taxonomy" id="1583"/>
    <lineage>
        <taxon>Bacteria</taxon>
        <taxon>Bacillati</taxon>
        <taxon>Bacillota</taxon>
        <taxon>Bacilli</taxon>
        <taxon>Lactobacillales</taxon>
        <taxon>Lactobacillaceae</taxon>
        <taxon>Weissella</taxon>
    </lineage>
</organism>
<feature type="transmembrane region" description="Helical" evidence="7">
    <location>
        <begin position="229"/>
        <end position="248"/>
    </location>
</feature>
<keyword evidence="3" id="KW-1003">Cell membrane</keyword>
<accession>A0A0R2F2N8</accession>
<feature type="transmembrane region" description="Helical" evidence="7">
    <location>
        <begin position="44"/>
        <end position="64"/>
    </location>
</feature>
<evidence type="ECO:0000256" key="2">
    <source>
        <dbReference type="ARBA" id="ARBA00022448"/>
    </source>
</evidence>
<feature type="transmembrane region" description="Helical" evidence="7">
    <location>
        <begin position="343"/>
        <end position="370"/>
    </location>
</feature>
<dbReference type="EMBL" id="JAAOCP010000007">
    <property type="protein sequence ID" value="MBJ7639133.1"/>
    <property type="molecule type" value="Genomic_DNA"/>
</dbReference>
<evidence type="ECO:0000256" key="1">
    <source>
        <dbReference type="ARBA" id="ARBA00004651"/>
    </source>
</evidence>
<dbReference type="PANTHER" id="PTHR23513:SF11">
    <property type="entry name" value="STAPHYLOFERRIN A TRANSPORTER"/>
    <property type="match status" value="1"/>
</dbReference>
<evidence type="ECO:0000256" key="7">
    <source>
        <dbReference type="SAM" id="Phobius"/>
    </source>
</evidence>
<evidence type="ECO:0000259" key="8">
    <source>
        <dbReference type="PROSITE" id="PS50850"/>
    </source>
</evidence>
<sequence>MQERESKLAKFSFPLLASNFASVFGDGVYRFGLNWFLVSSYGNAQVLGWLTGFGFLVYLLNDVYVGSVLDRFNRKWVLLGADLFGAIGTLTLSMVINPAHPQLWLLFALTFILNVDVSFAYPAARAILPDVIKTSALARFNAWASAAFSTGQAFGPLVGGLLLHLKWIDLQSFLQIFGVMLLITVGLNLAIKYQPTPKHESVHSESFWQSLIGGYRYVVSQPRLFESMLLTMWSNFFFEGFIIAMPFLIQHSYHGTATDYSTALTLAAVAGIVAGLLFARLPHLNSLKTLYWDFYVLGVAFLLGTFVQTLWVFVILVILNGFARASFVIKINTVRQQDSAPEYLGRVFGISFFATDLFAPIITISFGYGVSEMGEWTVFLLGAMMLVGMFAIKKISRKHASKLAQA</sequence>
<dbReference type="OrthoDB" id="9763297at2"/>
<dbReference type="SUPFAM" id="SSF103473">
    <property type="entry name" value="MFS general substrate transporter"/>
    <property type="match status" value="1"/>
</dbReference>
<feature type="domain" description="Major facilitator superfamily (MFS) profile" evidence="8">
    <location>
        <begin position="1"/>
        <end position="400"/>
    </location>
</feature>
<dbReference type="AlphaFoldDB" id="A0A0R2F2N8"/>
<reference evidence="10" key="1">
    <citation type="submission" date="2020-02" db="EMBL/GenBank/DDBJ databases">
        <authorList>
            <person name="Fontana A."/>
            <person name="Patrone V."/>
            <person name="Morelli L."/>
        </authorList>
    </citation>
    <scope>NUCLEOTIDE SEQUENCE</scope>
    <source>
        <strain evidence="9">CCUG 30943</strain>
        <strain evidence="10">CCUG 43002</strain>
    </source>
</reference>
<dbReference type="Pfam" id="PF07690">
    <property type="entry name" value="MFS_1"/>
    <property type="match status" value="1"/>
</dbReference>
<proteinExistence type="predicted"/>
<dbReference type="InterPro" id="IPR036259">
    <property type="entry name" value="MFS_trans_sf"/>
</dbReference>
<dbReference type="GO" id="GO:0022857">
    <property type="term" value="F:transmembrane transporter activity"/>
    <property type="evidence" value="ECO:0007669"/>
    <property type="project" value="InterPro"/>
</dbReference>
<dbReference type="GO" id="GO:0005886">
    <property type="term" value="C:plasma membrane"/>
    <property type="evidence" value="ECO:0007669"/>
    <property type="project" value="UniProtKB-SubCell"/>
</dbReference>
<dbReference type="PROSITE" id="PS50850">
    <property type="entry name" value="MFS"/>
    <property type="match status" value="1"/>
</dbReference>
<dbReference type="Proteomes" id="UP000808038">
    <property type="component" value="Unassembled WGS sequence"/>
</dbReference>
<evidence type="ECO:0000256" key="6">
    <source>
        <dbReference type="ARBA" id="ARBA00023136"/>
    </source>
</evidence>
<gene>
    <name evidence="10" type="ORF">HAU20_07035</name>
    <name evidence="9" type="ORF">HAU43_02235</name>
</gene>
<feature type="transmembrane region" description="Helical" evidence="7">
    <location>
        <begin position="260"/>
        <end position="278"/>
    </location>
</feature>
<dbReference type="GeneID" id="57978887"/>